<evidence type="ECO:0000313" key="5">
    <source>
        <dbReference type="EMBL" id="PQA90208.1"/>
    </source>
</evidence>
<accession>A0A1N7N9K7</accession>
<dbReference type="Pfam" id="PF20009">
    <property type="entry name" value="GEVED"/>
    <property type="match status" value="3"/>
</dbReference>
<feature type="domain" description="Fibronectin type-III" evidence="4">
    <location>
        <begin position="1224"/>
        <end position="1314"/>
    </location>
</feature>
<dbReference type="SMART" id="SM00060">
    <property type="entry name" value="FN3"/>
    <property type="match status" value="6"/>
</dbReference>
<dbReference type="SUPFAM" id="SSF49265">
    <property type="entry name" value="Fibronectin type III"/>
    <property type="match status" value="4"/>
</dbReference>
<dbReference type="Proteomes" id="UP000186246">
    <property type="component" value="Unassembled WGS sequence"/>
</dbReference>
<keyword evidence="1 3" id="KW-0732">Signal</keyword>
<dbReference type="NCBIfam" id="TIGR04183">
    <property type="entry name" value="Por_Secre_tail"/>
    <property type="match status" value="1"/>
</dbReference>
<evidence type="ECO:0000313" key="7">
    <source>
        <dbReference type="Proteomes" id="UP000186246"/>
    </source>
</evidence>
<feature type="domain" description="Fibronectin type-III" evidence="4">
    <location>
        <begin position="534"/>
        <end position="622"/>
    </location>
</feature>
<reference evidence="7" key="3">
    <citation type="submission" date="2017-01" db="EMBL/GenBank/DDBJ databases">
        <authorList>
            <person name="Varghese N."/>
            <person name="Submissions S."/>
        </authorList>
    </citation>
    <scope>NUCLEOTIDE SEQUENCE [LARGE SCALE GENOMIC DNA]</scope>
    <source>
        <strain evidence="7">DSM 21068</strain>
    </source>
</reference>
<dbReference type="RefSeq" id="WP_076452114.1">
    <property type="nucleotide sequence ID" value="NZ_FTOJ01000007.1"/>
</dbReference>
<evidence type="ECO:0000313" key="6">
    <source>
        <dbReference type="EMBL" id="SIS94996.1"/>
    </source>
</evidence>
<name>A0A1N7N9K7_9FLAO</name>
<dbReference type="CDD" id="cd00063">
    <property type="entry name" value="FN3"/>
    <property type="match status" value="6"/>
</dbReference>
<dbReference type="EMBL" id="FTOJ01000007">
    <property type="protein sequence ID" value="SIS94996.1"/>
    <property type="molecule type" value="Genomic_DNA"/>
</dbReference>
<dbReference type="InterPro" id="IPR003961">
    <property type="entry name" value="FN3_dom"/>
</dbReference>
<proteinExistence type="predicted"/>
<feature type="chain" id="PRO_5044563889" evidence="3">
    <location>
        <begin position="19"/>
        <end position="1550"/>
    </location>
</feature>
<reference evidence="6" key="2">
    <citation type="submission" date="2017-01" db="EMBL/GenBank/DDBJ databases">
        <authorList>
            <person name="Mah S.A."/>
            <person name="Swanson W.J."/>
            <person name="Moy G.W."/>
            <person name="Vacquier V.D."/>
        </authorList>
    </citation>
    <scope>NUCLEOTIDE SEQUENCE [LARGE SCALE GENOMIC DNA]</scope>
    <source>
        <strain evidence="6">DSM 21068</strain>
    </source>
</reference>
<dbReference type="OrthoDB" id="9792152at2"/>
<dbReference type="Pfam" id="PF18962">
    <property type="entry name" value="Por_Secre_tail"/>
    <property type="match status" value="1"/>
</dbReference>
<dbReference type="InterPro" id="IPR036116">
    <property type="entry name" value="FN3_sf"/>
</dbReference>
<keyword evidence="2" id="KW-0677">Repeat</keyword>
<dbReference type="InterPro" id="IPR050991">
    <property type="entry name" value="ECM_Regulatory_Proteins"/>
</dbReference>
<gene>
    <name evidence="5" type="ORF">B0A70_15140</name>
    <name evidence="6" type="ORF">SAMN05421796_10759</name>
</gene>
<feature type="domain" description="Fibronectin type-III" evidence="4">
    <location>
        <begin position="1037"/>
        <end position="1127"/>
    </location>
</feature>
<dbReference type="InterPro" id="IPR045474">
    <property type="entry name" value="GEVED"/>
</dbReference>
<evidence type="ECO:0000259" key="4">
    <source>
        <dbReference type="PROSITE" id="PS50853"/>
    </source>
</evidence>
<dbReference type="PANTHER" id="PTHR46708">
    <property type="entry name" value="TENASCIN"/>
    <property type="match status" value="1"/>
</dbReference>
<dbReference type="InterPro" id="IPR026444">
    <property type="entry name" value="Secre_tail"/>
</dbReference>
<dbReference type="STRING" id="551459.SAMN05421796_10759"/>
<dbReference type="InterPro" id="IPR013783">
    <property type="entry name" value="Ig-like_fold"/>
</dbReference>
<reference evidence="5 8" key="1">
    <citation type="submission" date="2016-11" db="EMBL/GenBank/DDBJ databases">
        <title>Whole genomes of Flavobacteriaceae.</title>
        <authorList>
            <person name="Stine C."/>
            <person name="Li C."/>
            <person name="Tadesse D."/>
        </authorList>
    </citation>
    <scope>NUCLEOTIDE SEQUENCE [LARGE SCALE GENOMIC DNA]</scope>
    <source>
        <strain evidence="5 8">DSM 21068</strain>
    </source>
</reference>
<feature type="domain" description="Fibronectin type-III" evidence="4">
    <location>
        <begin position="789"/>
        <end position="880"/>
    </location>
</feature>
<feature type="domain" description="Fibronectin type-III" evidence="4">
    <location>
        <begin position="256"/>
        <end position="348"/>
    </location>
</feature>
<evidence type="ECO:0000313" key="8">
    <source>
        <dbReference type="Proteomes" id="UP000238314"/>
    </source>
</evidence>
<dbReference type="Pfam" id="PF00041">
    <property type="entry name" value="fn3"/>
    <property type="match status" value="5"/>
</dbReference>
<organism evidence="6 7">
    <name type="scientific">Chryseobacterium piscicola</name>
    <dbReference type="NCBI Taxonomy" id="551459"/>
    <lineage>
        <taxon>Bacteria</taxon>
        <taxon>Pseudomonadati</taxon>
        <taxon>Bacteroidota</taxon>
        <taxon>Flavobacteriia</taxon>
        <taxon>Flavobacteriales</taxon>
        <taxon>Weeksellaceae</taxon>
        <taxon>Chryseobacterium group</taxon>
        <taxon>Chryseobacterium</taxon>
    </lineage>
</organism>
<evidence type="ECO:0000256" key="2">
    <source>
        <dbReference type="ARBA" id="ARBA00022737"/>
    </source>
</evidence>
<dbReference type="PANTHER" id="PTHR46708:SF2">
    <property type="entry name" value="FIBRONECTIN TYPE-III DOMAIN-CONTAINING PROTEIN"/>
    <property type="match status" value="1"/>
</dbReference>
<dbReference type="PROSITE" id="PS50853">
    <property type="entry name" value="FN3"/>
    <property type="match status" value="6"/>
</dbReference>
<evidence type="ECO:0000256" key="1">
    <source>
        <dbReference type="ARBA" id="ARBA00022729"/>
    </source>
</evidence>
<feature type="domain" description="Fibronectin type-III" evidence="4">
    <location>
        <begin position="1129"/>
        <end position="1220"/>
    </location>
</feature>
<sequence>MKKILLLFSFVLAFLTNAQVSTYSFVQSTGTYTPLTGATVLATATSANTLDSAVYPVTLPFNFSFNGVNYSSLNVSTNGFLTFGATAPGTFTSAPISSTEAYSGAVSPFGGDLNAIFNVASVTGNISWAVVGTAPNREIVVQWADFRPTWSTSTTNAYSISFQVRLKETVNTISAVYLKGSYLAGTTAISGTRQVGLRGATNADFNNRLNSTTVLFTASTAGTANTSTQSYNTLNATPGMPVDGLTYTWTPPSCFAPSGLVSGATTPTTASIGWAAPSTPPGNGYEYVFSTTNTTPAVTATGTPTNALTAALGPLVTGTTYYWWVRSICSPTDKSAWVAGPPFTPGQIGGGIATTSNLPVYSCFGYNYSQQLYTASEVAGAIGANNFITKIKFFVAATATTQANYNQWVIYMGNTTKTDFTSNTDWVPASGLQQVYTGTIPNMTNGQWVEITLTSPFVWNGTSNIVVAVDENASGYSCTQTWGSYAAGTNKGILYYSDGTNPDPASPPSASSRYSDIPRLQLVAGLLQPCTTAPPSNIAVGQLTPTTATVSWLTSAGATYVLRYRIAPSGAWTTVPLNTPLTSNYTITLLNELTAYEVQVATICGGTQGAFSPSFPFTTPAITYCTASGNFADEFISNVTVNPTGMAQMVSTSPIGTAAPYYSDYTNDPARQITMIRGTSNNTISVTRSWPLTVFNNATVVWIDWNRNGTFEDSERVINEPSNGNAVNASTPFNVPTVAQGAYAGNLSLRMRVIIQEFSTPVACGTFSYGEVEDYSVKLIDLLPCTIAAPTPVTVSNMTATTAYVSWMPAAGATYSIRYRLGTTGPWLPSATGQVLAAGVSYYTITGLSESTAYQVQVMTTCNGTAGAWGASVPFTTPPLTYCPMVGGGTNDHIANVTVSPTGQAVMSNTSVQNGYTLYNTPATLINLEIGSANNQISVGKGWTPGSTFSDAVTAWIDYNRDGFFTDAERILISAANTTTPVTATFPVPATGVYTGTLNTTLRVVLNRNTAPVMCQNPANGEVEDYYVKLRPCSNVAPTPPTFTTVTHNSAIVNWVIATNNLNYIVQYRPFGTTAWITVNASTLNSNPPLALTGLTPATQYEVQISAVCNGTPGTPTPIRTFTTRCDPTPPNVTISNVTSGSATVTWNPIVPSATYVMRYRVVGSTTWINVTLPAPPTNTFILTGLSSYVTYEVQIANICNGETTTNPYSNSQVFTTIRVCSIPPPGLTITQLAPTTAEVTWDAYTGTGATNSYILRYRKVGIPSWTTVNVNNTNTYTITGLIELTKYEMQVANVCTGTPGNFTPLYYFTTPTVVYCQMASTVSGTEYINKVTVTPFQGVAKENASVASTYTDYTGNAAKHITLVQGSQGNIVKIDKTSSSGSNTGVAVWIDFNRNGYFDVNEKILSNGPNNADTASAAFTVPDDAFVSMTDYKYVVMRVAMQKDAIPVNCTNFQNGEVEDYTVRIVKQPVVNPLNQTDIMIYPNPVSTVLNVKNISKKANYKIYTAAGQLISDGLILNNKIDVSRLINGLYVIELVDGDKTVQKKFIKE</sequence>
<feature type="signal peptide" evidence="3">
    <location>
        <begin position="1"/>
        <end position="18"/>
    </location>
</feature>
<evidence type="ECO:0000256" key="3">
    <source>
        <dbReference type="SAM" id="SignalP"/>
    </source>
</evidence>
<dbReference type="EMBL" id="MUGO01000026">
    <property type="protein sequence ID" value="PQA90208.1"/>
    <property type="molecule type" value="Genomic_DNA"/>
</dbReference>
<protein>
    <submittedName>
        <fullName evidence="6">Por secretion system C-terminal sorting domain-containing protein</fullName>
    </submittedName>
</protein>
<dbReference type="Gene3D" id="2.60.40.10">
    <property type="entry name" value="Immunoglobulins"/>
    <property type="match status" value="6"/>
</dbReference>
<dbReference type="Proteomes" id="UP000238314">
    <property type="component" value="Unassembled WGS sequence"/>
</dbReference>
<keyword evidence="8" id="KW-1185">Reference proteome</keyword>